<gene>
    <name evidence="1" type="ORF">METZ01_LOCUS132502</name>
</gene>
<reference evidence="1" key="1">
    <citation type="submission" date="2018-05" db="EMBL/GenBank/DDBJ databases">
        <authorList>
            <person name="Lanie J.A."/>
            <person name="Ng W.-L."/>
            <person name="Kazmierczak K.M."/>
            <person name="Andrzejewski T.M."/>
            <person name="Davidsen T.M."/>
            <person name="Wayne K.J."/>
            <person name="Tettelin H."/>
            <person name="Glass J.I."/>
            <person name="Rusch D."/>
            <person name="Podicherti R."/>
            <person name="Tsui H.-C.T."/>
            <person name="Winkler M.E."/>
        </authorList>
    </citation>
    <scope>NUCLEOTIDE SEQUENCE</scope>
</reference>
<protein>
    <submittedName>
        <fullName evidence="1">Uncharacterized protein</fullName>
    </submittedName>
</protein>
<proteinExistence type="predicted"/>
<name>A0A381YRJ2_9ZZZZ</name>
<accession>A0A381YRJ2</accession>
<dbReference type="EMBL" id="UINC01018885">
    <property type="protein sequence ID" value="SVA79648.1"/>
    <property type="molecule type" value="Genomic_DNA"/>
</dbReference>
<sequence>MSVISTGPKSGFEIRADLLSQAQGLLEGNLYRDNDSVQVHNENFPNDKRSLKDQFVSTEEVIATARQLNEFVTEK</sequence>
<evidence type="ECO:0000313" key="1">
    <source>
        <dbReference type="EMBL" id="SVA79648.1"/>
    </source>
</evidence>
<organism evidence="1">
    <name type="scientific">marine metagenome</name>
    <dbReference type="NCBI Taxonomy" id="408172"/>
    <lineage>
        <taxon>unclassified sequences</taxon>
        <taxon>metagenomes</taxon>
        <taxon>ecological metagenomes</taxon>
    </lineage>
</organism>
<dbReference type="AlphaFoldDB" id="A0A381YRJ2"/>